<organism evidence="2">
    <name type="scientific">Populus davidiana</name>
    <dbReference type="NCBI Taxonomy" id="266767"/>
    <lineage>
        <taxon>Eukaryota</taxon>
        <taxon>Viridiplantae</taxon>
        <taxon>Streptophyta</taxon>
        <taxon>Embryophyta</taxon>
        <taxon>Tracheophyta</taxon>
        <taxon>Spermatophyta</taxon>
        <taxon>Magnoliopsida</taxon>
        <taxon>eudicotyledons</taxon>
        <taxon>Gunneridae</taxon>
        <taxon>Pentapetalae</taxon>
        <taxon>rosids</taxon>
        <taxon>fabids</taxon>
        <taxon>Malpighiales</taxon>
        <taxon>Salicaceae</taxon>
        <taxon>Saliceae</taxon>
        <taxon>Populus</taxon>
    </lineage>
</organism>
<sequence length="108" mass="12632">MLLLVSLLDNKFLSFDNIYLSHKGLHILAFASKHILVLLFLIGVLFCFSMLCPMMHNINFVEWLLMCCSSLGFTHHHQLLLLHHHLLLYPFAHIYILWCCVKAFDECC</sequence>
<dbReference type="EMBL" id="GILB01011209">
    <property type="protein sequence ID" value="NUU91542.1"/>
    <property type="molecule type" value="Transcribed_RNA"/>
</dbReference>
<proteinExistence type="predicted"/>
<evidence type="ECO:0000256" key="1">
    <source>
        <dbReference type="SAM" id="Phobius"/>
    </source>
</evidence>
<feature type="transmembrane region" description="Helical" evidence="1">
    <location>
        <begin position="25"/>
        <end position="48"/>
    </location>
</feature>
<dbReference type="AlphaFoldDB" id="A0A6M2F1W4"/>
<name>A0A6M2F1W4_9ROSI</name>
<protein>
    <submittedName>
        <fullName evidence="2">Uncharacterized protein</fullName>
    </submittedName>
</protein>
<accession>A0A6M2F1W4</accession>
<reference evidence="2" key="1">
    <citation type="submission" date="2020-03" db="EMBL/GenBank/DDBJ databases">
        <authorList>
            <person name="Zhang R."/>
        </authorList>
    </citation>
    <scope>NUCLEOTIDE SEQUENCE</scope>
</reference>
<evidence type="ECO:0000313" key="2">
    <source>
        <dbReference type="EMBL" id="NUU91542.1"/>
    </source>
</evidence>
<keyword evidence="1" id="KW-1133">Transmembrane helix</keyword>
<keyword evidence="1" id="KW-0812">Transmembrane</keyword>
<keyword evidence="1" id="KW-0472">Membrane</keyword>